<keyword evidence="4" id="KW-0677">Repeat</keyword>
<evidence type="ECO:0000313" key="6">
    <source>
        <dbReference type="Ensembl" id="ENSPNYP00000025915.1"/>
    </source>
</evidence>
<keyword evidence="5" id="KW-1015">Disulfide bond</keyword>
<evidence type="ECO:0000256" key="2">
    <source>
        <dbReference type="ARBA" id="ARBA00022525"/>
    </source>
</evidence>
<reference evidence="6" key="1">
    <citation type="submission" date="2023-09" db="UniProtKB">
        <authorList>
            <consortium name="Ensembl"/>
        </authorList>
    </citation>
    <scope>IDENTIFICATION</scope>
</reference>
<dbReference type="GeneTree" id="ENSGT00940000158143"/>
<organism evidence="6">
    <name type="scientific">Pundamilia nyererei</name>
    <dbReference type="NCBI Taxonomy" id="303518"/>
    <lineage>
        <taxon>Eukaryota</taxon>
        <taxon>Metazoa</taxon>
        <taxon>Chordata</taxon>
        <taxon>Craniata</taxon>
        <taxon>Vertebrata</taxon>
        <taxon>Euteleostomi</taxon>
        <taxon>Actinopterygii</taxon>
        <taxon>Neopterygii</taxon>
        <taxon>Teleostei</taxon>
        <taxon>Neoteleostei</taxon>
        <taxon>Acanthomorphata</taxon>
        <taxon>Ovalentaria</taxon>
        <taxon>Cichlomorphae</taxon>
        <taxon>Cichliformes</taxon>
        <taxon>Cichlidae</taxon>
        <taxon>African cichlids</taxon>
        <taxon>Pseudocrenilabrinae</taxon>
        <taxon>Haplochromini</taxon>
        <taxon>Pundamilia</taxon>
    </lineage>
</organism>
<keyword evidence="2" id="KW-0964">Secreted</keyword>
<keyword evidence="3" id="KW-0732">Signal</keyword>
<dbReference type="FunFam" id="2.20.100.10:FF:000005">
    <property type="entry name" value="ADAM metallopeptidase with thrombospondin type 1 motif 9"/>
    <property type="match status" value="1"/>
</dbReference>
<dbReference type="InterPro" id="IPR000884">
    <property type="entry name" value="TSP1_rpt"/>
</dbReference>
<dbReference type="PROSITE" id="PS50092">
    <property type="entry name" value="TSP1"/>
    <property type="match status" value="4"/>
</dbReference>
<protein>
    <recommendedName>
        <fullName evidence="7">PLAC domain-containing protein</fullName>
    </recommendedName>
</protein>
<dbReference type="Pfam" id="PF19030">
    <property type="entry name" value="TSP1_ADAMTS"/>
    <property type="match status" value="4"/>
</dbReference>
<dbReference type="SMART" id="SM00209">
    <property type="entry name" value="TSP1"/>
    <property type="match status" value="4"/>
</dbReference>
<dbReference type="SUPFAM" id="SSF82895">
    <property type="entry name" value="TSP-1 type 1 repeat"/>
    <property type="match status" value="4"/>
</dbReference>
<evidence type="ECO:0000256" key="3">
    <source>
        <dbReference type="ARBA" id="ARBA00022729"/>
    </source>
</evidence>
<dbReference type="PANTHER" id="PTHR13723:SF313">
    <property type="entry name" value="PEPTIDASE M12B DOMAIN-CONTAINING PROTEIN"/>
    <property type="match status" value="1"/>
</dbReference>
<evidence type="ECO:0000256" key="4">
    <source>
        <dbReference type="ARBA" id="ARBA00022737"/>
    </source>
</evidence>
<dbReference type="Ensembl" id="ENSPNYT00000026552.1">
    <property type="protein sequence ID" value="ENSPNYP00000025915.1"/>
    <property type="gene ID" value="ENSPNYG00000019466.1"/>
</dbReference>
<comment type="subcellular location">
    <subcellularLocation>
        <location evidence="1">Secreted</location>
    </subcellularLocation>
</comment>
<proteinExistence type="predicted"/>
<dbReference type="Gene3D" id="2.20.100.10">
    <property type="entry name" value="Thrombospondin type-1 (TSP1) repeat"/>
    <property type="match status" value="4"/>
</dbReference>
<dbReference type="AlphaFoldDB" id="A0A3B4GSE0"/>
<dbReference type="FunFam" id="2.20.100.10:FF:000009">
    <property type="entry name" value="ADAMTS-like protein 3 isoform A"/>
    <property type="match status" value="1"/>
</dbReference>
<evidence type="ECO:0000256" key="5">
    <source>
        <dbReference type="ARBA" id="ARBA00023157"/>
    </source>
</evidence>
<evidence type="ECO:0000256" key="1">
    <source>
        <dbReference type="ARBA" id="ARBA00004613"/>
    </source>
</evidence>
<sequence>MSNTPHSRGVARCLSLGVQHSVSLARWEVTAWTGCSASCGVGIQTRSVFCMRLLSVDQQDIQTISEDACMDFRPAILQPCNQVDCPPAWETEAWQQCSQTCGDGVQVRKVYCKRNVWTEFHLKLFIAFVCFVCRCLCVRWSVSEWSKCSASCGAGQKQRRVTCQQLDAGGAARTLPAAACEGTSRPADTEPCSANNCPWRPGAWRACTVVCGSGFQSRRVDCVHSKTGRTLADQHCAWLQRPSTWQHCNTATCGSKSAPRPALFRRSR</sequence>
<evidence type="ECO:0008006" key="7">
    <source>
        <dbReference type="Google" id="ProtNLM"/>
    </source>
</evidence>
<accession>A0A3B4GSE0</accession>
<dbReference type="InterPro" id="IPR036383">
    <property type="entry name" value="TSP1_rpt_sf"/>
</dbReference>
<dbReference type="InterPro" id="IPR050439">
    <property type="entry name" value="ADAMTS_ADAMTS-like"/>
</dbReference>
<dbReference type="GO" id="GO:0031012">
    <property type="term" value="C:extracellular matrix"/>
    <property type="evidence" value="ECO:0007669"/>
    <property type="project" value="TreeGrafter"/>
</dbReference>
<name>A0A3B4GSE0_9CICH</name>
<dbReference type="PANTHER" id="PTHR13723">
    <property type="entry name" value="ADAMTS A DISINTEGRIN AND METALLOPROTEASE WITH THROMBOSPONDIN MOTIFS PROTEASE"/>
    <property type="match status" value="1"/>
</dbReference>
<dbReference type="GO" id="GO:0005576">
    <property type="term" value="C:extracellular region"/>
    <property type="evidence" value="ECO:0007669"/>
    <property type="project" value="UniProtKB-SubCell"/>
</dbReference>